<dbReference type="AlphaFoldDB" id="A0AAN3ACI4"/>
<dbReference type="InterPro" id="IPR033985">
    <property type="entry name" value="SusD-like_N"/>
</dbReference>
<comment type="caution">
    <text evidence="8">The sequence shown here is derived from an EMBL/GenBank/DDBJ whole genome shotgun (WGS) entry which is preliminary data.</text>
</comment>
<reference evidence="9" key="2">
    <citation type="submission" date="2007-04" db="EMBL/GenBank/DDBJ databases">
        <title>Draft genome sequence of Bacteroides ovatus (ATCC 8483).</title>
        <authorList>
            <person name="Sudarsanam P."/>
            <person name="Ley R."/>
            <person name="Guruge J."/>
            <person name="Turnbaugh P.J."/>
            <person name="Mahowald M."/>
            <person name="Liep D."/>
            <person name="Gordon J."/>
        </authorList>
    </citation>
    <scope>NUCLEOTIDE SEQUENCE [LARGE SCALE GENOMIC DNA]</scope>
    <source>
        <strain evidence="9">ATCC 8483 / DSM 1896 / JCM 5824 / BCRC 10623 / CCUG 4943 / NCTC 11153</strain>
    </source>
</reference>
<dbReference type="Pfam" id="PF14322">
    <property type="entry name" value="SusD-like_3"/>
    <property type="match status" value="1"/>
</dbReference>
<reference evidence="8 9" key="1">
    <citation type="submission" date="2007-03" db="EMBL/GenBank/DDBJ databases">
        <authorList>
            <person name="Fulton L."/>
            <person name="Clifton S."/>
            <person name="Fulton B."/>
            <person name="Xu J."/>
            <person name="Minx P."/>
            <person name="Pepin K.H."/>
            <person name="Johnson M."/>
            <person name="Thiruvilangam P."/>
            <person name="Bhonagiri V."/>
            <person name="Nash W.E."/>
            <person name="Mardis E.R."/>
            <person name="Wilson R.K."/>
        </authorList>
    </citation>
    <scope>NUCLEOTIDE SEQUENCE [LARGE SCALE GENOMIC DNA]</scope>
    <source>
        <strain evidence="9">ATCC 8483 / DSM 1896 / JCM 5824 / BCRC 10623 / CCUG 4943 / NCTC 11153</strain>
    </source>
</reference>
<evidence type="ECO:0000256" key="5">
    <source>
        <dbReference type="ARBA" id="ARBA00023237"/>
    </source>
</evidence>
<evidence type="ECO:0000313" key="8">
    <source>
        <dbReference type="EMBL" id="EDO13991.1"/>
    </source>
</evidence>
<dbReference type="Gene3D" id="1.25.40.390">
    <property type="match status" value="1"/>
</dbReference>
<comment type="subcellular location">
    <subcellularLocation>
        <location evidence="1">Cell outer membrane</location>
    </subcellularLocation>
</comment>
<comment type="similarity">
    <text evidence="2">Belongs to the SusD family.</text>
</comment>
<evidence type="ECO:0000256" key="3">
    <source>
        <dbReference type="ARBA" id="ARBA00022729"/>
    </source>
</evidence>
<evidence type="ECO:0000259" key="6">
    <source>
        <dbReference type="Pfam" id="PF07980"/>
    </source>
</evidence>
<keyword evidence="3" id="KW-0732">Signal</keyword>
<dbReference type="GO" id="GO:0009279">
    <property type="term" value="C:cell outer membrane"/>
    <property type="evidence" value="ECO:0007669"/>
    <property type="project" value="UniProtKB-SubCell"/>
</dbReference>
<dbReference type="Pfam" id="PF07980">
    <property type="entry name" value="SusD_RagB"/>
    <property type="match status" value="1"/>
</dbReference>
<keyword evidence="4" id="KW-0472">Membrane</keyword>
<dbReference type="EMBL" id="AAXF02000030">
    <property type="protein sequence ID" value="EDO13991.1"/>
    <property type="molecule type" value="Genomic_DNA"/>
</dbReference>
<feature type="domain" description="SusD-like N-terminal" evidence="7">
    <location>
        <begin position="72"/>
        <end position="230"/>
    </location>
</feature>
<name>A0AAN3ACI4_BACO1</name>
<keyword evidence="5" id="KW-0998">Cell outer membrane</keyword>
<evidence type="ECO:0000256" key="4">
    <source>
        <dbReference type="ARBA" id="ARBA00023136"/>
    </source>
</evidence>
<proteinExistence type="inferred from homology"/>
<evidence type="ECO:0000259" key="7">
    <source>
        <dbReference type="Pfam" id="PF14322"/>
    </source>
</evidence>
<evidence type="ECO:0000256" key="2">
    <source>
        <dbReference type="ARBA" id="ARBA00006275"/>
    </source>
</evidence>
<sequence length="585" mass="65133">MINMKNYKKVYAAFILAGGLILHGCNGIFDDLAINPNQPSMGAYFTSPSAVNDAVMTMYGYMSTQRCLGASGSKTTIIRSDEASSNSDYGKPGMFGADLNASYYTIEQPYTLMYTTASQASYIIETAPSVDFSGNEELRNAYMGEAYFWRAFAHYYLLINFRNISPIRQMPRNGDDYVRPLEKPAAVWNFIQEDLAHAKELLPVKGYWDSKNAGRVTKASAAALLGKAYLYRSGIEQYYGEDKTTFYSEAAKEFGDVIDGKYGTYDLTKNYADNFDVAHENNEESILEFQFLGDVDNAGFNPGLATSGLAFDSRGLMLPGAGVGYEGVVHNWLYNAFVNSVDKDGYTDIRMFSTMIFNDLDASIHLRNDAGGNPVRLEGPGSYKWEELYPAKNGKEGFATVSNPLAHSFKAGIRKGIDCSMPTQTEADGTPKLVGVGAGVKEYVYNQPRAHGVNWRYIRYADVLMMYAEAIVSGGTQASNMTPLQAVNKVRGRVNMSELPSVTMTDIQNERILEFALEGHRFYDLLRWGKLASRFTELQESDPNFKKFISADDFKGFVTNKHEWLPIPINEVNSNPYITENNPGY</sequence>
<feature type="domain" description="RagB/SusD" evidence="6">
    <location>
        <begin position="451"/>
        <end position="585"/>
    </location>
</feature>
<evidence type="ECO:0000256" key="1">
    <source>
        <dbReference type="ARBA" id="ARBA00004442"/>
    </source>
</evidence>
<gene>
    <name evidence="8" type="ORF">BACOVA_00280</name>
</gene>
<dbReference type="Proteomes" id="UP000005475">
    <property type="component" value="Unassembled WGS sequence"/>
</dbReference>
<accession>A0AAN3ACI4</accession>
<dbReference type="InterPro" id="IPR012944">
    <property type="entry name" value="SusD_RagB_dom"/>
</dbReference>
<dbReference type="InterPro" id="IPR011990">
    <property type="entry name" value="TPR-like_helical_dom_sf"/>
</dbReference>
<evidence type="ECO:0000313" key="9">
    <source>
        <dbReference type="Proteomes" id="UP000005475"/>
    </source>
</evidence>
<protein>
    <submittedName>
        <fullName evidence="8">SusD family protein</fullName>
    </submittedName>
</protein>
<organism evidence="8 9">
    <name type="scientific">Bacteroides ovatus (strain ATCC 8483 / DSM 1896 / JCM 5824 / BCRC 10623 / CCUG 4943 / NCTC 11153)</name>
    <dbReference type="NCBI Taxonomy" id="411476"/>
    <lineage>
        <taxon>Bacteria</taxon>
        <taxon>Pseudomonadati</taxon>
        <taxon>Bacteroidota</taxon>
        <taxon>Bacteroidia</taxon>
        <taxon>Bacteroidales</taxon>
        <taxon>Bacteroidaceae</taxon>
        <taxon>Bacteroides</taxon>
    </lineage>
</organism>
<dbReference type="SUPFAM" id="SSF48452">
    <property type="entry name" value="TPR-like"/>
    <property type="match status" value="1"/>
</dbReference>